<name>A0A0A8YA81_ARUDO</name>
<dbReference type="EMBL" id="GBRH01275622">
    <property type="protein sequence ID" value="JAD22273.1"/>
    <property type="molecule type" value="Transcribed_RNA"/>
</dbReference>
<evidence type="ECO:0000313" key="1">
    <source>
        <dbReference type="EMBL" id="JAD22273.1"/>
    </source>
</evidence>
<accession>A0A0A8YA81</accession>
<reference evidence="1" key="2">
    <citation type="journal article" date="2015" name="Data Brief">
        <title>Shoot transcriptome of the giant reed, Arundo donax.</title>
        <authorList>
            <person name="Barrero R.A."/>
            <person name="Guerrero F.D."/>
            <person name="Moolhuijzen P."/>
            <person name="Goolsby J.A."/>
            <person name="Tidwell J."/>
            <person name="Bellgard S.E."/>
            <person name="Bellgard M.I."/>
        </authorList>
    </citation>
    <scope>NUCLEOTIDE SEQUENCE</scope>
    <source>
        <tissue evidence="1">Shoot tissue taken approximately 20 cm above the soil surface</tissue>
    </source>
</reference>
<sequence>MGIFDCQLGSLLVKFCNSLLCN</sequence>
<protein>
    <submittedName>
        <fullName evidence="1">Uncharacterized protein</fullName>
    </submittedName>
</protein>
<proteinExistence type="predicted"/>
<organism evidence="1">
    <name type="scientific">Arundo donax</name>
    <name type="common">Giant reed</name>
    <name type="synonym">Donax arundinaceus</name>
    <dbReference type="NCBI Taxonomy" id="35708"/>
    <lineage>
        <taxon>Eukaryota</taxon>
        <taxon>Viridiplantae</taxon>
        <taxon>Streptophyta</taxon>
        <taxon>Embryophyta</taxon>
        <taxon>Tracheophyta</taxon>
        <taxon>Spermatophyta</taxon>
        <taxon>Magnoliopsida</taxon>
        <taxon>Liliopsida</taxon>
        <taxon>Poales</taxon>
        <taxon>Poaceae</taxon>
        <taxon>PACMAD clade</taxon>
        <taxon>Arundinoideae</taxon>
        <taxon>Arundineae</taxon>
        <taxon>Arundo</taxon>
    </lineage>
</organism>
<reference evidence="1" key="1">
    <citation type="submission" date="2014-09" db="EMBL/GenBank/DDBJ databases">
        <authorList>
            <person name="Magalhaes I.L.F."/>
            <person name="Oliveira U."/>
            <person name="Santos F.R."/>
            <person name="Vidigal T.H.D.A."/>
            <person name="Brescovit A.D."/>
            <person name="Santos A.J."/>
        </authorList>
    </citation>
    <scope>NUCLEOTIDE SEQUENCE</scope>
    <source>
        <tissue evidence="1">Shoot tissue taken approximately 20 cm above the soil surface</tissue>
    </source>
</reference>
<dbReference type="AlphaFoldDB" id="A0A0A8YA81"/>